<proteinExistence type="predicted"/>
<evidence type="ECO:0000259" key="9">
    <source>
        <dbReference type="PROSITE" id="PS50893"/>
    </source>
</evidence>
<organism evidence="10 11">
    <name type="scientific">Kurthia sibirica</name>
    <dbReference type="NCBI Taxonomy" id="202750"/>
    <lineage>
        <taxon>Bacteria</taxon>
        <taxon>Bacillati</taxon>
        <taxon>Bacillota</taxon>
        <taxon>Bacilli</taxon>
        <taxon>Bacillales</taxon>
        <taxon>Caryophanaceae</taxon>
        <taxon>Kurthia</taxon>
    </lineage>
</organism>
<dbReference type="SMART" id="SM00382">
    <property type="entry name" value="AAA"/>
    <property type="match status" value="1"/>
</dbReference>
<protein>
    <recommendedName>
        <fullName evidence="9">ABC transporter domain-containing protein</fullName>
    </recommendedName>
</protein>
<dbReference type="GO" id="GO:0005524">
    <property type="term" value="F:ATP binding"/>
    <property type="evidence" value="ECO:0007669"/>
    <property type="project" value="UniProtKB-KW"/>
</dbReference>
<dbReference type="InterPro" id="IPR003593">
    <property type="entry name" value="AAA+_ATPase"/>
</dbReference>
<dbReference type="AlphaFoldDB" id="A0A2U3APH3"/>
<dbReference type="CDD" id="cd03215">
    <property type="entry name" value="ABC_Carb_Monos_II"/>
    <property type="match status" value="1"/>
</dbReference>
<name>A0A2U3APH3_9BACL</name>
<evidence type="ECO:0000313" key="11">
    <source>
        <dbReference type="Proteomes" id="UP000245938"/>
    </source>
</evidence>
<evidence type="ECO:0000256" key="2">
    <source>
        <dbReference type="ARBA" id="ARBA00022475"/>
    </source>
</evidence>
<reference evidence="10 11" key="1">
    <citation type="submission" date="2018-05" db="EMBL/GenBank/DDBJ databases">
        <title>Kurthia sibirica genome sequence.</title>
        <authorList>
            <person name="Maclea K.S."/>
            <person name="Goen A.E."/>
        </authorList>
    </citation>
    <scope>NUCLEOTIDE SEQUENCE [LARGE SCALE GENOMIC DNA]</scope>
    <source>
        <strain evidence="10 11">ATCC 49154</strain>
    </source>
</reference>
<dbReference type="InterPro" id="IPR003439">
    <property type="entry name" value="ABC_transporter-like_ATP-bd"/>
</dbReference>
<keyword evidence="5" id="KW-0547">Nucleotide-binding</keyword>
<dbReference type="PROSITE" id="PS00211">
    <property type="entry name" value="ABC_TRANSPORTER_1"/>
    <property type="match status" value="1"/>
</dbReference>
<keyword evidence="3" id="KW-0762">Sugar transport</keyword>
<dbReference type="Pfam" id="PF00005">
    <property type="entry name" value="ABC_tran"/>
    <property type="match status" value="1"/>
</dbReference>
<dbReference type="InterPro" id="IPR027417">
    <property type="entry name" value="P-loop_NTPase"/>
</dbReference>
<keyword evidence="1" id="KW-0813">Transport</keyword>
<keyword evidence="4" id="KW-0677">Repeat</keyword>
<evidence type="ECO:0000256" key="7">
    <source>
        <dbReference type="ARBA" id="ARBA00022967"/>
    </source>
</evidence>
<keyword evidence="7" id="KW-1278">Translocase</keyword>
<keyword evidence="6" id="KW-0067">ATP-binding</keyword>
<dbReference type="Gene3D" id="3.40.50.300">
    <property type="entry name" value="P-loop containing nucleotide triphosphate hydrolases"/>
    <property type="match status" value="1"/>
</dbReference>
<evidence type="ECO:0000313" key="10">
    <source>
        <dbReference type="EMBL" id="PWI26424.1"/>
    </source>
</evidence>
<dbReference type="PANTHER" id="PTHR43790">
    <property type="entry name" value="CARBOHYDRATE TRANSPORT ATP-BINDING PROTEIN MG119-RELATED"/>
    <property type="match status" value="1"/>
</dbReference>
<feature type="domain" description="ABC transporter" evidence="9">
    <location>
        <begin position="1"/>
        <end position="240"/>
    </location>
</feature>
<accession>A0A2U3APH3</accession>
<evidence type="ECO:0000256" key="3">
    <source>
        <dbReference type="ARBA" id="ARBA00022597"/>
    </source>
</evidence>
<dbReference type="GO" id="GO:0016887">
    <property type="term" value="F:ATP hydrolysis activity"/>
    <property type="evidence" value="ECO:0007669"/>
    <property type="project" value="InterPro"/>
</dbReference>
<dbReference type="PROSITE" id="PS50893">
    <property type="entry name" value="ABC_TRANSPORTER_2"/>
    <property type="match status" value="1"/>
</dbReference>
<evidence type="ECO:0000256" key="5">
    <source>
        <dbReference type="ARBA" id="ARBA00022741"/>
    </source>
</evidence>
<evidence type="ECO:0000256" key="1">
    <source>
        <dbReference type="ARBA" id="ARBA00022448"/>
    </source>
</evidence>
<sequence length="242" mass="26580">MLKEEFIKIENFSNNKLKNIDFSVGKGEILGLYGLVGSGRTELLRAIYGADQLASGNFYMNGQKKKIKSPSDAVDIGIGLVPENRKTEGANLDLSILDNAMLSSLSSYSKGSFMKPSMMKQAMLDVMKKLNIKAHNMHVPMSTLSGGNQQKVIIAKWLVHKSKLLLFDEPTQGIDIGAKDEIYSIMKEIVNEGSSIIVATSEIDELLAICDRVLILFEGEIIKEFSRPSESKNDIMNSAVSG</sequence>
<dbReference type="InterPro" id="IPR017871">
    <property type="entry name" value="ABC_transporter-like_CS"/>
</dbReference>
<comment type="caution">
    <text evidence="10">The sequence shown here is derived from an EMBL/GenBank/DDBJ whole genome shotgun (WGS) entry which is preliminary data.</text>
</comment>
<dbReference type="PANTHER" id="PTHR43790:SF3">
    <property type="entry name" value="D-ALLOSE IMPORT ATP-BINDING PROTEIN ALSA-RELATED"/>
    <property type="match status" value="1"/>
</dbReference>
<keyword evidence="11" id="KW-1185">Reference proteome</keyword>
<gene>
    <name evidence="10" type="ORF">DEX24_03570</name>
</gene>
<evidence type="ECO:0000256" key="8">
    <source>
        <dbReference type="ARBA" id="ARBA00023136"/>
    </source>
</evidence>
<evidence type="ECO:0000256" key="6">
    <source>
        <dbReference type="ARBA" id="ARBA00022840"/>
    </source>
</evidence>
<dbReference type="EMBL" id="QFVR01000003">
    <property type="protein sequence ID" value="PWI26424.1"/>
    <property type="molecule type" value="Genomic_DNA"/>
</dbReference>
<evidence type="ECO:0000256" key="4">
    <source>
        <dbReference type="ARBA" id="ARBA00022737"/>
    </source>
</evidence>
<keyword evidence="2" id="KW-1003">Cell membrane</keyword>
<dbReference type="Proteomes" id="UP000245938">
    <property type="component" value="Unassembled WGS sequence"/>
</dbReference>
<dbReference type="OrthoDB" id="501320at2"/>
<keyword evidence="8" id="KW-0472">Membrane</keyword>
<dbReference type="InterPro" id="IPR050107">
    <property type="entry name" value="ABC_carbohydrate_import_ATPase"/>
</dbReference>
<dbReference type="SUPFAM" id="SSF52540">
    <property type="entry name" value="P-loop containing nucleoside triphosphate hydrolases"/>
    <property type="match status" value="1"/>
</dbReference>